<gene>
    <name evidence="9" type="primary">rplA</name>
    <name evidence="11" type="ORF">A3C07_03310</name>
</gene>
<evidence type="ECO:0000256" key="10">
    <source>
        <dbReference type="RuleBase" id="RU000659"/>
    </source>
</evidence>
<dbReference type="GO" id="GO:0006417">
    <property type="term" value="P:regulation of translation"/>
    <property type="evidence" value="ECO:0007669"/>
    <property type="project" value="UniProtKB-KW"/>
</dbReference>
<dbReference type="NCBIfam" id="TIGR01169">
    <property type="entry name" value="rplA_bact"/>
    <property type="match status" value="1"/>
</dbReference>
<keyword evidence="7 9" id="KW-0687">Ribonucleoprotein</keyword>
<dbReference type="InterPro" id="IPR016095">
    <property type="entry name" value="Ribosomal_uL1_3-a/b-sand"/>
</dbReference>
<dbReference type="InterPro" id="IPR028364">
    <property type="entry name" value="Ribosomal_uL1/biogenesis"/>
</dbReference>
<keyword evidence="2 9" id="KW-0678">Repressor</keyword>
<dbReference type="GO" id="GO:0019843">
    <property type="term" value="F:rRNA binding"/>
    <property type="evidence" value="ECO:0007669"/>
    <property type="project" value="UniProtKB-UniRule"/>
</dbReference>
<keyword evidence="3 9" id="KW-0699">rRNA-binding</keyword>
<name>A0A1G2KN97_9BACT</name>
<keyword evidence="4 9" id="KW-0810">Translation regulation</keyword>
<keyword evidence="9" id="KW-0820">tRNA-binding</keyword>
<dbReference type="InterPro" id="IPR002143">
    <property type="entry name" value="Ribosomal_uL1"/>
</dbReference>
<evidence type="ECO:0000313" key="11">
    <source>
        <dbReference type="EMBL" id="OHA00897.1"/>
    </source>
</evidence>
<comment type="function">
    <text evidence="9">Protein L1 is also a translational repressor protein, it controls the translation of the L11 operon by binding to its mRNA.</text>
</comment>
<organism evidence="11 12">
    <name type="scientific">Candidatus Sungbacteria bacterium RIFCSPHIGHO2_02_FULL_47_11</name>
    <dbReference type="NCBI Taxonomy" id="1802270"/>
    <lineage>
        <taxon>Bacteria</taxon>
        <taxon>Candidatus Sungiibacteriota</taxon>
    </lineage>
</organism>
<evidence type="ECO:0000256" key="4">
    <source>
        <dbReference type="ARBA" id="ARBA00022845"/>
    </source>
</evidence>
<evidence type="ECO:0000256" key="5">
    <source>
        <dbReference type="ARBA" id="ARBA00022884"/>
    </source>
</evidence>
<evidence type="ECO:0000256" key="7">
    <source>
        <dbReference type="ARBA" id="ARBA00023274"/>
    </source>
</evidence>
<dbReference type="CDD" id="cd00403">
    <property type="entry name" value="Ribosomal_L1"/>
    <property type="match status" value="1"/>
</dbReference>
<dbReference type="GO" id="GO:0003735">
    <property type="term" value="F:structural constituent of ribosome"/>
    <property type="evidence" value="ECO:0007669"/>
    <property type="project" value="InterPro"/>
</dbReference>
<evidence type="ECO:0000256" key="3">
    <source>
        <dbReference type="ARBA" id="ARBA00022730"/>
    </source>
</evidence>
<dbReference type="GO" id="GO:0006412">
    <property type="term" value="P:translation"/>
    <property type="evidence" value="ECO:0007669"/>
    <property type="project" value="UniProtKB-UniRule"/>
</dbReference>
<protein>
    <recommendedName>
        <fullName evidence="8 9">Large ribosomal subunit protein uL1</fullName>
    </recommendedName>
</protein>
<dbReference type="PROSITE" id="PS01199">
    <property type="entry name" value="RIBOSOMAL_L1"/>
    <property type="match status" value="1"/>
</dbReference>
<dbReference type="PIRSF" id="PIRSF002155">
    <property type="entry name" value="Ribosomal_L1"/>
    <property type="match status" value="1"/>
</dbReference>
<dbReference type="Gene3D" id="3.30.190.20">
    <property type="match status" value="1"/>
</dbReference>
<dbReference type="FunFam" id="3.40.50.790:FF:000001">
    <property type="entry name" value="50S ribosomal protein L1"/>
    <property type="match status" value="1"/>
</dbReference>
<dbReference type="EMBL" id="MHQI01000003">
    <property type="protein sequence ID" value="OHA00897.1"/>
    <property type="molecule type" value="Genomic_DNA"/>
</dbReference>
<dbReference type="HAMAP" id="MF_01318_B">
    <property type="entry name" value="Ribosomal_uL1_B"/>
    <property type="match status" value="1"/>
</dbReference>
<comment type="similarity">
    <text evidence="1 9 10">Belongs to the universal ribosomal protein uL1 family.</text>
</comment>
<dbReference type="GO" id="GO:0015934">
    <property type="term" value="C:large ribosomal subunit"/>
    <property type="evidence" value="ECO:0007669"/>
    <property type="project" value="InterPro"/>
</dbReference>
<dbReference type="Pfam" id="PF00687">
    <property type="entry name" value="Ribosomal_L1"/>
    <property type="match status" value="1"/>
</dbReference>
<accession>A0A1G2KN97</accession>
<evidence type="ECO:0000256" key="2">
    <source>
        <dbReference type="ARBA" id="ARBA00022491"/>
    </source>
</evidence>
<evidence type="ECO:0000256" key="8">
    <source>
        <dbReference type="ARBA" id="ARBA00035241"/>
    </source>
</evidence>
<evidence type="ECO:0000256" key="9">
    <source>
        <dbReference type="HAMAP-Rule" id="MF_01318"/>
    </source>
</evidence>
<comment type="function">
    <text evidence="9">Binds directly to 23S rRNA. The L1 stalk is quite mobile in the ribosome, and is involved in E site tRNA release.</text>
</comment>
<dbReference type="InterPro" id="IPR023674">
    <property type="entry name" value="Ribosomal_uL1-like"/>
</dbReference>
<sequence>MIKISKRMKTAVQQFTAERTYSLKEAIENIERFPSVKFDETVELHFSLNIDTKSSDQVIRGTVVLPHGTGKNVRIAVFCKGEQEQKAKEAGADLVGAEDLIEKVGKGFMDFDVVIATPDMMRDLSKLGKILGPRGLMPTPKAGTVSADVAKAIKEVKAGKIEFKSDKQAGIHVSIGKRSFTKEKLLDNANHVIEAINHVKPASVKGNLLKNVSLSTTMGPGLKVAI</sequence>
<keyword evidence="5 9" id="KW-0694">RNA-binding</keyword>
<evidence type="ECO:0000256" key="6">
    <source>
        <dbReference type="ARBA" id="ARBA00022980"/>
    </source>
</evidence>
<dbReference type="GO" id="GO:0000049">
    <property type="term" value="F:tRNA binding"/>
    <property type="evidence" value="ECO:0007669"/>
    <property type="project" value="UniProtKB-KW"/>
</dbReference>
<reference evidence="11 12" key="1">
    <citation type="journal article" date="2016" name="Nat. Commun.">
        <title>Thousands of microbial genomes shed light on interconnected biogeochemical processes in an aquifer system.</title>
        <authorList>
            <person name="Anantharaman K."/>
            <person name="Brown C.T."/>
            <person name="Hug L.A."/>
            <person name="Sharon I."/>
            <person name="Castelle C.J."/>
            <person name="Probst A.J."/>
            <person name="Thomas B.C."/>
            <person name="Singh A."/>
            <person name="Wilkins M.J."/>
            <person name="Karaoz U."/>
            <person name="Brodie E.L."/>
            <person name="Williams K.H."/>
            <person name="Hubbard S.S."/>
            <person name="Banfield J.F."/>
        </authorList>
    </citation>
    <scope>NUCLEOTIDE SEQUENCE [LARGE SCALE GENOMIC DNA]</scope>
</reference>
<dbReference type="PANTHER" id="PTHR36427:SF3">
    <property type="entry name" value="LARGE RIBOSOMAL SUBUNIT PROTEIN UL1M"/>
    <property type="match status" value="1"/>
</dbReference>
<dbReference type="InterPro" id="IPR023673">
    <property type="entry name" value="Ribosomal_uL1_CS"/>
</dbReference>
<comment type="subunit">
    <text evidence="9">Part of the 50S ribosomal subunit.</text>
</comment>
<dbReference type="STRING" id="1802270.A3C07_03310"/>
<dbReference type="InterPro" id="IPR005878">
    <property type="entry name" value="Ribosom_uL1_bac-type"/>
</dbReference>
<dbReference type="SUPFAM" id="SSF56808">
    <property type="entry name" value="Ribosomal protein L1"/>
    <property type="match status" value="1"/>
</dbReference>
<keyword evidence="6 9" id="KW-0689">Ribosomal protein</keyword>
<evidence type="ECO:0000256" key="1">
    <source>
        <dbReference type="ARBA" id="ARBA00010531"/>
    </source>
</evidence>
<proteinExistence type="inferred from homology"/>
<comment type="caution">
    <text evidence="11">The sequence shown here is derived from an EMBL/GenBank/DDBJ whole genome shotgun (WGS) entry which is preliminary data.</text>
</comment>
<evidence type="ECO:0000313" key="12">
    <source>
        <dbReference type="Proteomes" id="UP000179023"/>
    </source>
</evidence>
<dbReference type="Proteomes" id="UP000179023">
    <property type="component" value="Unassembled WGS sequence"/>
</dbReference>
<dbReference type="Gene3D" id="3.40.50.790">
    <property type="match status" value="1"/>
</dbReference>
<dbReference type="AlphaFoldDB" id="A0A1G2KN97"/>
<dbReference type="PANTHER" id="PTHR36427">
    <property type="entry name" value="54S RIBOSOMAL PROTEIN L1, MITOCHONDRIAL"/>
    <property type="match status" value="1"/>
</dbReference>